<dbReference type="PANTHER" id="PTHR43065:SF48">
    <property type="entry name" value="HISTIDINE KINASE"/>
    <property type="match status" value="1"/>
</dbReference>
<dbReference type="Gene3D" id="2.60.120.10">
    <property type="entry name" value="Jelly Rolls"/>
    <property type="match status" value="1"/>
</dbReference>
<dbReference type="InterPro" id="IPR005467">
    <property type="entry name" value="His_kinase_dom"/>
</dbReference>
<dbReference type="RefSeq" id="WP_041881348.1">
    <property type="nucleotide sequence ID" value="NZ_CP157278.1"/>
</dbReference>
<evidence type="ECO:0000259" key="4">
    <source>
        <dbReference type="PROSITE" id="PS50109"/>
    </source>
</evidence>
<dbReference type="GO" id="GO:0004673">
    <property type="term" value="F:protein histidine kinase activity"/>
    <property type="evidence" value="ECO:0007669"/>
    <property type="project" value="UniProtKB-EC"/>
</dbReference>
<keyword evidence="6" id="KW-1185">Reference proteome</keyword>
<gene>
    <name evidence="5" type="ORF">TH53_10120</name>
</gene>
<feature type="domain" description="Cyclic nucleotide-binding" evidence="3">
    <location>
        <begin position="14"/>
        <end position="116"/>
    </location>
</feature>
<evidence type="ECO:0000259" key="3">
    <source>
        <dbReference type="PROSITE" id="PS50042"/>
    </source>
</evidence>
<comment type="caution">
    <text evidence="5">The sequence shown here is derived from an EMBL/GenBank/DDBJ whole genome shotgun (WGS) entry which is preliminary data.</text>
</comment>
<accession>A0A0D0GS61</accession>
<dbReference type="InterPro" id="IPR000595">
    <property type="entry name" value="cNMP-bd_dom"/>
</dbReference>
<dbReference type="Gene3D" id="1.10.287.130">
    <property type="match status" value="1"/>
</dbReference>
<name>A0A0D0GS61_9SPHI</name>
<dbReference type="InterPro" id="IPR003594">
    <property type="entry name" value="HATPase_dom"/>
</dbReference>
<dbReference type="AlphaFoldDB" id="A0A0D0GS61"/>
<dbReference type="PANTHER" id="PTHR43065">
    <property type="entry name" value="SENSOR HISTIDINE KINASE"/>
    <property type="match status" value="1"/>
</dbReference>
<comment type="catalytic activity">
    <reaction evidence="1">
        <text>ATP + protein L-histidine = ADP + protein N-phospho-L-histidine.</text>
        <dbReference type="EC" id="2.7.13.3"/>
    </reaction>
</comment>
<dbReference type="SUPFAM" id="SSF51206">
    <property type="entry name" value="cAMP-binding domain-like"/>
    <property type="match status" value="1"/>
</dbReference>
<dbReference type="Pfam" id="PF02518">
    <property type="entry name" value="HATPase_c"/>
    <property type="match status" value="1"/>
</dbReference>
<dbReference type="PROSITE" id="PS50109">
    <property type="entry name" value="HIS_KIN"/>
    <property type="match status" value="1"/>
</dbReference>
<organism evidence="5 6">
    <name type="scientific">Pedobacter lusitanus</name>
    <dbReference type="NCBI Taxonomy" id="1503925"/>
    <lineage>
        <taxon>Bacteria</taxon>
        <taxon>Pseudomonadati</taxon>
        <taxon>Bacteroidota</taxon>
        <taxon>Sphingobacteriia</taxon>
        <taxon>Sphingobacteriales</taxon>
        <taxon>Sphingobacteriaceae</taxon>
        <taxon>Pedobacter</taxon>
    </lineage>
</organism>
<dbReference type="OrthoDB" id="9806995at2"/>
<feature type="domain" description="Histidine kinase" evidence="4">
    <location>
        <begin position="284"/>
        <end position="465"/>
    </location>
</feature>
<reference evidence="5 6" key="1">
    <citation type="submission" date="2015-01" db="EMBL/GenBank/DDBJ databases">
        <title>Draft genome sequence of Pedobacter sp. NL19 isolated from sludge of an effluent treatment pond in an abandoned uranium mine.</title>
        <authorList>
            <person name="Santos T."/>
            <person name="Caetano T."/>
            <person name="Covas C."/>
            <person name="Cruz A."/>
            <person name="Mendo S."/>
        </authorList>
    </citation>
    <scope>NUCLEOTIDE SEQUENCE [LARGE SCALE GENOMIC DNA]</scope>
    <source>
        <strain evidence="5 6">NL19</strain>
    </source>
</reference>
<evidence type="ECO:0000313" key="5">
    <source>
        <dbReference type="EMBL" id="KIO77291.1"/>
    </source>
</evidence>
<dbReference type="CDD" id="cd00038">
    <property type="entry name" value="CAP_ED"/>
    <property type="match status" value="1"/>
</dbReference>
<dbReference type="Proteomes" id="UP000032049">
    <property type="component" value="Unassembled WGS sequence"/>
</dbReference>
<dbReference type="SUPFAM" id="SSF55874">
    <property type="entry name" value="ATPase domain of HSP90 chaperone/DNA topoisomerase II/histidine kinase"/>
    <property type="match status" value="1"/>
</dbReference>
<dbReference type="InterPro" id="IPR018490">
    <property type="entry name" value="cNMP-bd_dom_sf"/>
</dbReference>
<evidence type="ECO:0000256" key="2">
    <source>
        <dbReference type="ARBA" id="ARBA00012438"/>
    </source>
</evidence>
<dbReference type="Gene3D" id="3.30.565.10">
    <property type="entry name" value="Histidine kinase-like ATPase, C-terminal domain"/>
    <property type="match status" value="1"/>
</dbReference>
<dbReference type="SMART" id="SM00387">
    <property type="entry name" value="HATPase_c"/>
    <property type="match status" value="1"/>
</dbReference>
<dbReference type="Pfam" id="PF00027">
    <property type="entry name" value="cNMP_binding"/>
    <property type="match status" value="1"/>
</dbReference>
<evidence type="ECO:0000256" key="1">
    <source>
        <dbReference type="ARBA" id="ARBA00000085"/>
    </source>
</evidence>
<dbReference type="InterPro" id="IPR014710">
    <property type="entry name" value="RmlC-like_jellyroll"/>
</dbReference>
<evidence type="ECO:0000313" key="6">
    <source>
        <dbReference type="Proteomes" id="UP000032049"/>
    </source>
</evidence>
<dbReference type="EMBL" id="JXRA01000040">
    <property type="protein sequence ID" value="KIO77291.1"/>
    <property type="molecule type" value="Genomic_DNA"/>
</dbReference>
<dbReference type="EC" id="2.7.13.3" evidence="2"/>
<proteinExistence type="predicted"/>
<dbReference type="InterPro" id="IPR036890">
    <property type="entry name" value="HATPase_C_sf"/>
</dbReference>
<protein>
    <recommendedName>
        <fullName evidence="2">histidine kinase</fullName>
        <ecNumber evidence="2">2.7.13.3</ecNumber>
    </recommendedName>
</protein>
<dbReference type="PRINTS" id="PR00344">
    <property type="entry name" value="BCTRLSENSOR"/>
</dbReference>
<dbReference type="InterPro" id="IPR004358">
    <property type="entry name" value="Sig_transdc_His_kin-like_C"/>
</dbReference>
<dbReference type="STRING" id="1503925.TH53_10120"/>
<dbReference type="PROSITE" id="PS50042">
    <property type="entry name" value="CNMP_BINDING_3"/>
    <property type="match status" value="1"/>
</dbReference>
<sequence length="465" mass="52064">MQIVTLLWLKSLDVFNNVPDDQLQWFLDNSENQLLQDGDYLTEPGDPIAGPHILIAGKMSLHLFQNGSKREFVMFTKGDISGYLPYSRGKISGGYAQAIGEVQLLSFKTERIQEMIKNHFELTQSLVHVMSNRVREFTAMQQQNEKMLALGKLSAGLAHELNNPASAIVRDSISLKEHLRLGPEVFKKVAAITIAEEQIDKLNEVLFGILGAKEQPLLSLKQRIALEDEIADWFEEKNVENSFAIAESFVDFNFSVADLEACAAPVPEHLSPVFNWISNLLVTERMVEDIQESSKRIADLVNSVKTFTHMDRGMDKEYADIHIGIRNTLTMLGHKIRKGNIIVVEDYDETLPHIKGMIGELNQVWTNLIDNAIDAMEPALKGTLTLKTEKDREFVNVSVIDDGPGIPADILSNIFDPFFTTKPMGKGTGMGLEVVHRIIHQHNGNVKVKSVPGRTEFTVCFPLDA</sequence>